<sequence>MRSSTMMPSSKGKRPLRHLTATDKISAIQRIHDGESKASVARDIGVPESTLRGWCKNEEKLRYMSNNATTDNKMSVDKLAEKMSEESALAASMFGAPPEKRSKLDNSVSYPPNGKPMYDDYKNRSSMGAIDFSNADKGMGNLHYNGVGTSNYPAYQSPAESATNGRGFGADVKQSDPAKSDISMAAISPLTSLSHLSGMPGMSNIGQSPLGLSLSELASNISLFAQLNPANLAQLNASSLGQLNTSTLGPFNPANIASSSPANLAPLNPANLAPFNPASLGQMNPGSLAQLNTASLAAVAGLNNAQSNGLRTHKNPTMDNNGMGADMIDKAKKPSAAALSRDSQFGSALMLWIKHQQMMSYNNINNINNMNNINNINAINNINNIYSTMPSASSPSSTSPPVQKPPMMMPSATVTSSTPPAPSTTSQTSSSTPTPEEFKASTQFFWNLYKFNQLSNFGNNPINGNNIRENSKQYDILYSHLTKDMKESSSSPSPRSSKVNSNGNLPEDLSSKTSRKSPSTITSQTMNRIKTEVDVEASDSRNTPSVSPMADQLNNMDVRQEVMDDTDEHQDALSKLHERHLALDNNIGIFGSRAIQDGDYEVIVVDENNSSVLADHDSHSSGPPSMKTTSITKSVSSLSGNIQIQPLSPPKPILPKKLTKKLNRQLGVTKKRQHRICSPMESDYVCNLCHSKAKLICYRCRDPYCSKACQEIDWPQHKLSCFTLPRLVKAIYLQKAKPKLGTLNSLLVNEGLNSPSDVTAAMQKLNLSIKSCKSCDGKLSGSEENIIKVESNDLIPELDTIVNVRLNSPSDVTAEMQKLSLSTKPGENCNGKLSGDEADITKVDSNDLLINTNDCNDSSSVNISSFDRNGKIEKPLAEINVFCPGCINQAENINPIAQTIELSKQIQTEQKKCVAPKPTNELPKPIRVEPIPQEKELTTDAWMESFPINENEFVEVLVQYIAPDNTVWVTPVQYDAANNNLLREINKKRSTTSRPNLKDITVNSLFCVPFEGIHYRGVVVKPVSSKGTVLLRLVDFGNEIELPVGELRKPLPVMNDQKAYAFPITFKKSHNVEIANLISIKKDSMEGDVMSVIVKGKNAIYTMANIETVPIPLGSTVKLYCLDFTNIECGYISACILDEDALKHIDEMTVTISDYCDDCYLEDGYRPQVGELCLAKFKDDIWYRAVTLQTVDTDSFEIQLIDYGNIFTVKSASIRKMPDDFMHRCLMNLCYIKHLQLTSKEQVYKIAHYFNDNQTFEAATVEKENGKYVIQINEINVSREEKNANKPKTKIGHIFKVKFFCVYVIRFII</sequence>
<keyword evidence="5 14" id="KW-0863">Zinc-finger</keyword>
<keyword evidence="10 15" id="KW-0539">Nucleus</keyword>
<evidence type="ECO:0000259" key="17">
    <source>
        <dbReference type="PROSITE" id="PS50304"/>
    </source>
</evidence>
<dbReference type="SUPFAM" id="SSF46689">
    <property type="entry name" value="Homeodomain-like"/>
    <property type="match status" value="1"/>
</dbReference>
<comment type="subcellular location">
    <subcellularLocation>
        <location evidence="1 15">Nucleus</location>
    </subcellularLocation>
</comment>
<dbReference type="SUPFAM" id="SSF63748">
    <property type="entry name" value="Tudor/PWWP/MBT"/>
    <property type="match status" value="2"/>
</dbReference>
<feature type="region of interest" description="Disordered" evidence="16">
    <location>
        <begin position="484"/>
        <end position="554"/>
    </location>
</feature>
<keyword evidence="3" id="KW-0597">Phosphoprotein</keyword>
<feature type="region of interest" description="Disordered" evidence="16">
    <location>
        <begin position="97"/>
        <end position="119"/>
    </location>
</feature>
<dbReference type="GO" id="GO:0005634">
    <property type="term" value="C:nucleus"/>
    <property type="evidence" value="ECO:0007669"/>
    <property type="project" value="UniProtKB-SubCell"/>
</dbReference>
<evidence type="ECO:0000256" key="1">
    <source>
        <dbReference type="ARBA" id="ARBA00004123"/>
    </source>
</evidence>
<feature type="compositionally biased region" description="Low complexity" evidence="16">
    <location>
        <begin position="409"/>
        <end position="435"/>
    </location>
</feature>
<feature type="compositionally biased region" description="Polar residues" evidence="16">
    <location>
        <begin position="540"/>
        <end position="554"/>
    </location>
</feature>
<feature type="domain" description="MYND-type" evidence="18">
    <location>
        <begin position="686"/>
        <end position="721"/>
    </location>
</feature>
<dbReference type="Pfam" id="PF00567">
    <property type="entry name" value="TUDOR"/>
    <property type="match status" value="2"/>
</dbReference>
<dbReference type="GO" id="GO:0048749">
    <property type="term" value="P:compound eye development"/>
    <property type="evidence" value="ECO:0007669"/>
    <property type="project" value="UniProtKB-ARBA"/>
</dbReference>
<evidence type="ECO:0000256" key="10">
    <source>
        <dbReference type="ARBA" id="ARBA00023242"/>
    </source>
</evidence>
<evidence type="ECO:0000256" key="8">
    <source>
        <dbReference type="ARBA" id="ARBA00023125"/>
    </source>
</evidence>
<dbReference type="GO" id="GO:0021556">
    <property type="term" value="P:central nervous system formation"/>
    <property type="evidence" value="ECO:0007669"/>
    <property type="project" value="UniProtKB-ARBA"/>
</dbReference>
<evidence type="ECO:0000259" key="19">
    <source>
        <dbReference type="PROSITE" id="PS50960"/>
    </source>
</evidence>
<dbReference type="Pfam" id="PF04218">
    <property type="entry name" value="CENP-B_N"/>
    <property type="match status" value="1"/>
</dbReference>
<evidence type="ECO:0000256" key="3">
    <source>
        <dbReference type="ARBA" id="ARBA00022553"/>
    </source>
</evidence>
<dbReference type="FunFam" id="1.10.10.10:FF:000293">
    <property type="entry name" value="Tigger transposable element-derived protein 5"/>
    <property type="match status" value="1"/>
</dbReference>
<dbReference type="PANTHER" id="PTHR33215">
    <property type="entry name" value="PROTEIN DISTAL ANTENNA"/>
    <property type="match status" value="1"/>
</dbReference>
<comment type="subunit">
    <text evidence="12">Homomers. Interacts with itself, danr, ey and dac to form a complex (or complexes) containing the RD factors.</text>
</comment>
<dbReference type="Gene3D" id="2.30.30.140">
    <property type="match status" value="2"/>
</dbReference>
<keyword evidence="4" id="KW-0479">Metal-binding</keyword>
<evidence type="ECO:0000256" key="6">
    <source>
        <dbReference type="ARBA" id="ARBA00022833"/>
    </source>
</evidence>
<dbReference type="GO" id="GO:0003700">
    <property type="term" value="F:DNA-binding transcription factor activity"/>
    <property type="evidence" value="ECO:0007669"/>
    <property type="project" value="UniProtKB-ARBA"/>
</dbReference>
<evidence type="ECO:0000256" key="7">
    <source>
        <dbReference type="ARBA" id="ARBA00023015"/>
    </source>
</evidence>
<feature type="DNA-binding region" description="H-T-H motif" evidence="15">
    <location>
        <begin position="37"/>
        <end position="57"/>
    </location>
</feature>
<evidence type="ECO:0000256" key="13">
    <source>
        <dbReference type="ARBA" id="ARBA00074977"/>
    </source>
</evidence>
<evidence type="ECO:0000256" key="15">
    <source>
        <dbReference type="PROSITE-ProRule" id="PRU00320"/>
    </source>
</evidence>
<evidence type="ECO:0000256" key="14">
    <source>
        <dbReference type="PROSITE-ProRule" id="PRU00134"/>
    </source>
</evidence>
<dbReference type="PROSITE" id="PS50865">
    <property type="entry name" value="ZF_MYND_2"/>
    <property type="match status" value="1"/>
</dbReference>
<keyword evidence="21" id="KW-1185">Reference proteome</keyword>
<dbReference type="PROSITE" id="PS50304">
    <property type="entry name" value="TUDOR"/>
    <property type="match status" value="1"/>
</dbReference>
<evidence type="ECO:0000313" key="20">
    <source>
        <dbReference type="EMBL" id="KAJ6638745.1"/>
    </source>
</evidence>
<gene>
    <name evidence="20" type="primary">dan_0</name>
    <name evidence="20" type="ORF">Bhyg_11483</name>
</gene>
<evidence type="ECO:0000256" key="11">
    <source>
        <dbReference type="ARBA" id="ARBA00058065"/>
    </source>
</evidence>
<feature type="domain" description="Tudor" evidence="17">
    <location>
        <begin position="1166"/>
        <end position="1224"/>
    </location>
</feature>
<protein>
    <recommendedName>
        <fullName evidence="13">Protein distal antenna</fullName>
    </recommendedName>
</protein>
<organism evidence="20 21">
    <name type="scientific">Pseudolycoriella hygida</name>
    <dbReference type="NCBI Taxonomy" id="35572"/>
    <lineage>
        <taxon>Eukaryota</taxon>
        <taxon>Metazoa</taxon>
        <taxon>Ecdysozoa</taxon>
        <taxon>Arthropoda</taxon>
        <taxon>Hexapoda</taxon>
        <taxon>Insecta</taxon>
        <taxon>Pterygota</taxon>
        <taxon>Neoptera</taxon>
        <taxon>Endopterygota</taxon>
        <taxon>Diptera</taxon>
        <taxon>Nematocera</taxon>
        <taxon>Sciaroidea</taxon>
        <taxon>Sciaridae</taxon>
        <taxon>Pseudolycoriella</taxon>
    </lineage>
</organism>
<comment type="function">
    <text evidence="11">Probable transcription factor with a role in the retinal determination (RD) network. Contributes to differentiation of antenna-specific characteristics.</text>
</comment>
<evidence type="ECO:0000313" key="21">
    <source>
        <dbReference type="Proteomes" id="UP001151699"/>
    </source>
</evidence>
<evidence type="ECO:0000256" key="9">
    <source>
        <dbReference type="ARBA" id="ARBA00023163"/>
    </source>
</evidence>
<evidence type="ECO:0000256" key="12">
    <source>
        <dbReference type="ARBA" id="ARBA00063351"/>
    </source>
</evidence>
<dbReference type="InterPro" id="IPR036388">
    <property type="entry name" value="WH-like_DNA-bd_sf"/>
</dbReference>
<dbReference type="InterPro" id="IPR009057">
    <property type="entry name" value="Homeodomain-like_sf"/>
</dbReference>
<evidence type="ECO:0000256" key="2">
    <source>
        <dbReference type="ARBA" id="ARBA00022473"/>
    </source>
</evidence>
<dbReference type="OrthoDB" id="6624814at2759"/>
<keyword evidence="2" id="KW-0217">Developmental protein</keyword>
<keyword evidence="9" id="KW-0804">Transcription</keyword>
<dbReference type="CDD" id="cd20379">
    <property type="entry name" value="Tudor_dTUD-like"/>
    <property type="match status" value="1"/>
</dbReference>
<dbReference type="GO" id="GO:0003677">
    <property type="term" value="F:DNA binding"/>
    <property type="evidence" value="ECO:0007669"/>
    <property type="project" value="UniProtKB-UniRule"/>
</dbReference>
<accession>A0A9Q0RYE2</accession>
<feature type="compositionally biased region" description="Low complexity" evidence="16">
    <location>
        <begin position="488"/>
        <end position="497"/>
    </location>
</feature>
<reference evidence="20" key="1">
    <citation type="submission" date="2022-07" db="EMBL/GenBank/DDBJ databases">
        <authorList>
            <person name="Trinca V."/>
            <person name="Uliana J.V.C."/>
            <person name="Torres T.T."/>
            <person name="Ward R.J."/>
            <person name="Monesi N."/>
        </authorList>
    </citation>
    <scope>NUCLEOTIDE SEQUENCE</scope>
    <source>
        <strain evidence="20">HSMRA1968</strain>
        <tissue evidence="20">Whole embryos</tissue>
    </source>
</reference>
<keyword evidence="7" id="KW-0805">Transcription regulation</keyword>
<dbReference type="InterPro" id="IPR007889">
    <property type="entry name" value="HTH_Psq"/>
</dbReference>
<dbReference type="InterPro" id="IPR051839">
    <property type="entry name" value="RD_transcriptional_regulator"/>
</dbReference>
<dbReference type="InterPro" id="IPR002999">
    <property type="entry name" value="Tudor"/>
</dbReference>
<proteinExistence type="predicted"/>
<dbReference type="EMBL" id="WJQU01000003">
    <property type="protein sequence ID" value="KAJ6638745.1"/>
    <property type="molecule type" value="Genomic_DNA"/>
</dbReference>
<evidence type="ECO:0000256" key="5">
    <source>
        <dbReference type="ARBA" id="ARBA00022771"/>
    </source>
</evidence>
<dbReference type="Gene3D" id="1.10.10.10">
    <property type="entry name" value="Winged helix-like DNA-binding domain superfamily/Winged helix DNA-binding domain"/>
    <property type="match status" value="1"/>
</dbReference>
<feature type="region of interest" description="Disordered" evidence="16">
    <location>
        <begin position="390"/>
        <end position="437"/>
    </location>
</feature>
<dbReference type="PROSITE" id="PS50960">
    <property type="entry name" value="HTH_PSQ"/>
    <property type="match status" value="1"/>
</dbReference>
<keyword evidence="6" id="KW-0862">Zinc</keyword>
<evidence type="ECO:0000256" key="4">
    <source>
        <dbReference type="ARBA" id="ARBA00022723"/>
    </source>
</evidence>
<feature type="compositionally biased region" description="Polar residues" evidence="16">
    <location>
        <begin position="516"/>
        <end position="528"/>
    </location>
</feature>
<dbReference type="SUPFAM" id="SSF144232">
    <property type="entry name" value="HIT/MYND zinc finger-like"/>
    <property type="match status" value="1"/>
</dbReference>
<name>A0A9Q0RYE2_9DIPT</name>
<keyword evidence="8 15" id="KW-0238">DNA-binding</keyword>
<comment type="caution">
    <text evidence="20">The sequence shown here is derived from an EMBL/GenBank/DDBJ whole genome shotgun (WGS) entry which is preliminary data.</text>
</comment>
<dbReference type="Pfam" id="PF01753">
    <property type="entry name" value="zf-MYND"/>
    <property type="match status" value="1"/>
</dbReference>
<dbReference type="GO" id="GO:0007469">
    <property type="term" value="P:antennal development"/>
    <property type="evidence" value="ECO:0007669"/>
    <property type="project" value="UniProtKB-ARBA"/>
</dbReference>
<dbReference type="PANTHER" id="PTHR33215:SF13">
    <property type="entry name" value="PROTEIN DISTAL ANTENNA"/>
    <property type="match status" value="1"/>
</dbReference>
<dbReference type="Proteomes" id="UP001151699">
    <property type="component" value="Chromosome X"/>
</dbReference>
<dbReference type="GO" id="GO:0007379">
    <property type="term" value="P:segment specification"/>
    <property type="evidence" value="ECO:0007669"/>
    <property type="project" value="UniProtKB-ARBA"/>
</dbReference>
<evidence type="ECO:0000256" key="16">
    <source>
        <dbReference type="SAM" id="MobiDB-lite"/>
    </source>
</evidence>
<dbReference type="SMART" id="SM00333">
    <property type="entry name" value="TUDOR"/>
    <property type="match status" value="2"/>
</dbReference>
<evidence type="ECO:0000259" key="18">
    <source>
        <dbReference type="PROSITE" id="PS50865"/>
    </source>
</evidence>
<dbReference type="InterPro" id="IPR002893">
    <property type="entry name" value="Znf_MYND"/>
</dbReference>
<feature type="compositionally biased region" description="Low complexity" evidence="16">
    <location>
        <begin position="390"/>
        <end position="401"/>
    </location>
</feature>
<feature type="domain" description="HTH psq-type" evidence="19">
    <location>
        <begin position="10"/>
        <end position="61"/>
    </location>
</feature>
<dbReference type="Gene3D" id="6.10.140.2220">
    <property type="match status" value="1"/>
</dbReference>
<dbReference type="GO" id="GO:0008270">
    <property type="term" value="F:zinc ion binding"/>
    <property type="evidence" value="ECO:0007669"/>
    <property type="project" value="UniProtKB-KW"/>
</dbReference>